<evidence type="ECO:0000313" key="3">
    <source>
        <dbReference type="Proteomes" id="UP000094527"/>
    </source>
</evidence>
<feature type="compositionally biased region" description="Basic and acidic residues" evidence="1">
    <location>
        <begin position="1"/>
        <end position="22"/>
    </location>
</feature>
<feature type="compositionally biased region" description="Polar residues" evidence="1">
    <location>
        <begin position="345"/>
        <end position="359"/>
    </location>
</feature>
<evidence type="ECO:0000256" key="1">
    <source>
        <dbReference type="SAM" id="MobiDB-lite"/>
    </source>
</evidence>
<gene>
    <name evidence="2" type="ORF">Ocin01_16832</name>
</gene>
<evidence type="ECO:0000313" key="2">
    <source>
        <dbReference type="EMBL" id="ODM89853.1"/>
    </source>
</evidence>
<feature type="compositionally biased region" description="Low complexity" evidence="1">
    <location>
        <begin position="39"/>
        <end position="51"/>
    </location>
</feature>
<protein>
    <submittedName>
        <fullName evidence="2">Uncharacterized protein</fullName>
    </submittedName>
</protein>
<reference evidence="2 3" key="1">
    <citation type="journal article" date="2016" name="Genome Biol. Evol.">
        <title>Gene Family Evolution Reflects Adaptation to Soil Environmental Stressors in the Genome of the Collembolan Orchesella cincta.</title>
        <authorList>
            <person name="Faddeeva-Vakhrusheva A."/>
            <person name="Derks M.F."/>
            <person name="Anvar S.Y."/>
            <person name="Agamennone V."/>
            <person name="Suring W."/>
            <person name="Smit S."/>
            <person name="van Straalen N.M."/>
            <person name="Roelofs D."/>
        </authorList>
    </citation>
    <scope>NUCLEOTIDE SEQUENCE [LARGE SCALE GENOMIC DNA]</scope>
    <source>
        <tissue evidence="2">Mixed pool</tissue>
    </source>
</reference>
<feature type="compositionally biased region" description="Low complexity" evidence="1">
    <location>
        <begin position="232"/>
        <end position="254"/>
    </location>
</feature>
<sequence length="397" mass="42955">MSSHKKSTESEARVEKEADQRGRRTLSLPRPKSPSREVTSSTNTASTSNSSRHLLVNSIPGPLVQRVPLAALLPVPVSLHQQSNISYSRASLQNQPDLVNFHSSASIRTGNYRGFNSATSQLLVFSCVTNRPFSVHLTSDRLSMTSSNSRPGFNVGNMGLPQDIPNGYLSQDQSRRQTEFLGNQQVQRMHGDQSAGGGGAAPSISHHHGTSFNFYFVNSGNYGLNFSGNGLPTPTQQHQPQPPYQGYTGPSGPSGMFGSNPFPAHSSQNSSLVGHRDSSLTPDYSSFHSNPFPTPPYQRGCNHPHHQQFGQGQPPLAIQPQGTGHCGGNFQPIPDGYSDHRASNVPFNTARPLSQSTLDDGSLYGDENDVENASQQSQGQRNHGGMYGPCSQHGYYK</sequence>
<organism evidence="2 3">
    <name type="scientific">Orchesella cincta</name>
    <name type="common">Springtail</name>
    <name type="synonym">Podura cincta</name>
    <dbReference type="NCBI Taxonomy" id="48709"/>
    <lineage>
        <taxon>Eukaryota</taxon>
        <taxon>Metazoa</taxon>
        <taxon>Ecdysozoa</taxon>
        <taxon>Arthropoda</taxon>
        <taxon>Hexapoda</taxon>
        <taxon>Collembola</taxon>
        <taxon>Entomobryomorpha</taxon>
        <taxon>Entomobryoidea</taxon>
        <taxon>Orchesellidae</taxon>
        <taxon>Orchesellinae</taxon>
        <taxon>Orchesella</taxon>
    </lineage>
</organism>
<feature type="compositionally biased region" description="Polar residues" evidence="1">
    <location>
        <begin position="279"/>
        <end position="291"/>
    </location>
</feature>
<proteinExistence type="predicted"/>
<feature type="region of interest" description="Disordered" evidence="1">
    <location>
        <begin position="1"/>
        <end position="53"/>
    </location>
</feature>
<feature type="compositionally biased region" description="Polar residues" evidence="1">
    <location>
        <begin position="371"/>
        <end position="381"/>
    </location>
</feature>
<keyword evidence="3" id="KW-1185">Reference proteome</keyword>
<dbReference type="Proteomes" id="UP000094527">
    <property type="component" value="Unassembled WGS sequence"/>
</dbReference>
<dbReference type="AlphaFoldDB" id="A0A1D2MA55"/>
<feature type="region of interest" description="Disordered" evidence="1">
    <location>
        <begin position="227"/>
        <end position="397"/>
    </location>
</feature>
<comment type="caution">
    <text evidence="2">The sequence shown here is derived from an EMBL/GenBank/DDBJ whole genome shotgun (WGS) entry which is preliminary data.</text>
</comment>
<dbReference type="EMBL" id="LJIJ01002322">
    <property type="protein sequence ID" value="ODM89853.1"/>
    <property type="molecule type" value="Genomic_DNA"/>
</dbReference>
<name>A0A1D2MA55_ORCCI</name>
<accession>A0A1D2MA55</accession>